<comment type="caution">
    <text evidence="1">The sequence shown here is derived from an EMBL/GenBank/DDBJ whole genome shotgun (WGS) entry which is preliminary data.</text>
</comment>
<gene>
    <name evidence="1" type="ORF">S03H2_47230</name>
</gene>
<sequence>AGFVAQNNLYITGYADHNLRYDPTDELLYVIGWPDEPSLAGVAGLVAGGDLVVGAIYGYRASWLDLYTGEQSGLGPVVEFVPTAANQTVDLTGLPNYAGAANERHFYDAANPEETDVGLVIYRTEADKGQFNFLGMVYPHVNAAYTELTNADEWTDGTALEDDGLATDASRPASTRTYFDPPLLDTWVYHKKMWFGLSWGQEARDISERAVGKETPDIRNPNRVYFNDFSDIKSQLERWTPLDYREISTGEGDVLTCIAASDKQLT</sequence>
<dbReference type="EMBL" id="BARU01029719">
    <property type="protein sequence ID" value="GAH70133.1"/>
    <property type="molecule type" value="Genomic_DNA"/>
</dbReference>
<proteinExistence type="predicted"/>
<feature type="non-terminal residue" evidence="1">
    <location>
        <position position="266"/>
    </location>
</feature>
<reference evidence="1" key="1">
    <citation type="journal article" date="2014" name="Front. Microbiol.">
        <title>High frequency of phylogenetically diverse reductive dehalogenase-homologous genes in deep subseafloor sedimentary metagenomes.</title>
        <authorList>
            <person name="Kawai M."/>
            <person name="Futagami T."/>
            <person name="Toyoda A."/>
            <person name="Takaki Y."/>
            <person name="Nishi S."/>
            <person name="Hori S."/>
            <person name="Arai W."/>
            <person name="Tsubouchi T."/>
            <person name="Morono Y."/>
            <person name="Uchiyama I."/>
            <person name="Ito T."/>
            <person name="Fujiyama A."/>
            <person name="Inagaki F."/>
            <person name="Takami H."/>
        </authorList>
    </citation>
    <scope>NUCLEOTIDE SEQUENCE</scope>
    <source>
        <strain evidence="1">Expedition CK06-06</strain>
    </source>
</reference>
<accession>X1JK63</accession>
<organism evidence="1">
    <name type="scientific">marine sediment metagenome</name>
    <dbReference type="NCBI Taxonomy" id="412755"/>
    <lineage>
        <taxon>unclassified sequences</taxon>
        <taxon>metagenomes</taxon>
        <taxon>ecological metagenomes</taxon>
    </lineage>
</organism>
<dbReference type="AlphaFoldDB" id="X1JK63"/>
<feature type="non-terminal residue" evidence="1">
    <location>
        <position position="1"/>
    </location>
</feature>
<evidence type="ECO:0000313" key="1">
    <source>
        <dbReference type="EMBL" id="GAH70133.1"/>
    </source>
</evidence>
<protein>
    <submittedName>
        <fullName evidence="1">Uncharacterized protein</fullName>
    </submittedName>
</protein>
<name>X1JK63_9ZZZZ</name>